<dbReference type="InterPro" id="IPR050707">
    <property type="entry name" value="HTH_MetabolicPath_Reg"/>
</dbReference>
<dbReference type="InterPro" id="IPR005471">
    <property type="entry name" value="Tscrpt_reg_IclR_N"/>
</dbReference>
<dbReference type="STRING" id="1136497.SAMN04489752_0321"/>
<protein>
    <submittedName>
        <fullName evidence="6">DNA-binding transcriptional regulator, IclR family</fullName>
    </submittedName>
</protein>
<dbReference type="SUPFAM" id="SSF55781">
    <property type="entry name" value="GAF domain-like"/>
    <property type="match status" value="1"/>
</dbReference>
<accession>A0A1H1M3A9</accession>
<organism evidence="6 7">
    <name type="scientific">Brevibacterium siliguriense</name>
    <dbReference type="NCBI Taxonomy" id="1136497"/>
    <lineage>
        <taxon>Bacteria</taxon>
        <taxon>Bacillati</taxon>
        <taxon>Actinomycetota</taxon>
        <taxon>Actinomycetes</taxon>
        <taxon>Micrococcales</taxon>
        <taxon>Brevibacteriaceae</taxon>
        <taxon>Brevibacterium</taxon>
    </lineage>
</organism>
<dbReference type="PROSITE" id="PS51078">
    <property type="entry name" value="ICLR_ED"/>
    <property type="match status" value="1"/>
</dbReference>
<evidence type="ECO:0000313" key="7">
    <source>
        <dbReference type="Proteomes" id="UP000199597"/>
    </source>
</evidence>
<proteinExistence type="predicted"/>
<dbReference type="Proteomes" id="UP000199597">
    <property type="component" value="Chromosome I"/>
</dbReference>
<evidence type="ECO:0000313" key="6">
    <source>
        <dbReference type="EMBL" id="SDR80962.1"/>
    </source>
</evidence>
<gene>
    <name evidence="6" type="ORF">SAMN04489752_0321</name>
</gene>
<dbReference type="PANTHER" id="PTHR30136:SF35">
    <property type="entry name" value="HTH-TYPE TRANSCRIPTIONAL REGULATOR RV1719"/>
    <property type="match status" value="1"/>
</dbReference>
<dbReference type="InterPro" id="IPR036388">
    <property type="entry name" value="WH-like_DNA-bd_sf"/>
</dbReference>
<dbReference type="CDD" id="cd00090">
    <property type="entry name" value="HTH_ARSR"/>
    <property type="match status" value="1"/>
</dbReference>
<feature type="domain" description="IclR-ED" evidence="5">
    <location>
        <begin position="75"/>
        <end position="261"/>
    </location>
</feature>
<sequence>MTRSPRTPSSKVPAAHNALRILTLLSSRHVPVSAASIAAALDLPRSTVYHLLAVLIENGFAVHLAEERKYGLGISAFELSSSYARQAPLSRLGTPILASLVDTIGESAHLAVLHGSDVVYVVEERAKFRPALVTEVGVRLPAHLTASGRAIMSAMPPAQVRALYPAGSTFVTRNDRLPTVSSYSELKVMLNEVRQRGFAFEDGDVTPDLTTLAVPVRDHMRWPAAAVAVTVASTDLPYEKQPALVAAISAAADELSRRIYGQTD</sequence>
<evidence type="ECO:0000259" key="4">
    <source>
        <dbReference type="PROSITE" id="PS51077"/>
    </source>
</evidence>
<dbReference type="PROSITE" id="PS51077">
    <property type="entry name" value="HTH_ICLR"/>
    <property type="match status" value="1"/>
</dbReference>
<dbReference type="InterPro" id="IPR014757">
    <property type="entry name" value="Tscrpt_reg_IclR_C"/>
</dbReference>
<dbReference type="SMART" id="SM00346">
    <property type="entry name" value="HTH_ICLR"/>
    <property type="match status" value="1"/>
</dbReference>
<name>A0A1H1M3A9_9MICO</name>
<dbReference type="InterPro" id="IPR036390">
    <property type="entry name" value="WH_DNA-bd_sf"/>
</dbReference>
<dbReference type="PANTHER" id="PTHR30136">
    <property type="entry name" value="HELIX-TURN-HELIX TRANSCRIPTIONAL REGULATOR, ICLR FAMILY"/>
    <property type="match status" value="1"/>
</dbReference>
<dbReference type="GO" id="GO:0003700">
    <property type="term" value="F:DNA-binding transcription factor activity"/>
    <property type="evidence" value="ECO:0007669"/>
    <property type="project" value="TreeGrafter"/>
</dbReference>
<evidence type="ECO:0000259" key="5">
    <source>
        <dbReference type="PROSITE" id="PS51078"/>
    </source>
</evidence>
<evidence type="ECO:0000256" key="1">
    <source>
        <dbReference type="ARBA" id="ARBA00023015"/>
    </source>
</evidence>
<keyword evidence="2 6" id="KW-0238">DNA-binding</keyword>
<keyword evidence="7" id="KW-1185">Reference proteome</keyword>
<dbReference type="Gene3D" id="1.10.10.10">
    <property type="entry name" value="Winged helix-like DNA-binding domain superfamily/Winged helix DNA-binding domain"/>
    <property type="match status" value="1"/>
</dbReference>
<dbReference type="RefSeq" id="WP_092009415.1">
    <property type="nucleotide sequence ID" value="NZ_LT629766.1"/>
</dbReference>
<dbReference type="Pfam" id="PF01614">
    <property type="entry name" value="IclR_C"/>
    <property type="match status" value="1"/>
</dbReference>
<keyword evidence="3" id="KW-0804">Transcription</keyword>
<dbReference type="Gene3D" id="3.30.450.40">
    <property type="match status" value="1"/>
</dbReference>
<dbReference type="Pfam" id="PF09339">
    <property type="entry name" value="HTH_IclR"/>
    <property type="match status" value="1"/>
</dbReference>
<evidence type="ECO:0000256" key="3">
    <source>
        <dbReference type="ARBA" id="ARBA00023163"/>
    </source>
</evidence>
<dbReference type="OrthoDB" id="9807558at2"/>
<evidence type="ECO:0000256" key="2">
    <source>
        <dbReference type="ARBA" id="ARBA00023125"/>
    </source>
</evidence>
<dbReference type="EMBL" id="LT629766">
    <property type="protein sequence ID" value="SDR80962.1"/>
    <property type="molecule type" value="Genomic_DNA"/>
</dbReference>
<dbReference type="AlphaFoldDB" id="A0A1H1M3A9"/>
<keyword evidence="1" id="KW-0805">Transcription regulation</keyword>
<dbReference type="InterPro" id="IPR011991">
    <property type="entry name" value="ArsR-like_HTH"/>
</dbReference>
<feature type="domain" description="HTH iclR-type" evidence="4">
    <location>
        <begin position="12"/>
        <end position="74"/>
    </location>
</feature>
<reference evidence="7" key="1">
    <citation type="submission" date="2016-10" db="EMBL/GenBank/DDBJ databases">
        <authorList>
            <person name="Varghese N."/>
            <person name="Submissions S."/>
        </authorList>
    </citation>
    <scope>NUCLEOTIDE SEQUENCE [LARGE SCALE GENOMIC DNA]</scope>
    <source>
        <strain evidence="7">DSM 23676</strain>
    </source>
</reference>
<dbReference type="InterPro" id="IPR029016">
    <property type="entry name" value="GAF-like_dom_sf"/>
</dbReference>
<dbReference type="GO" id="GO:0003677">
    <property type="term" value="F:DNA binding"/>
    <property type="evidence" value="ECO:0007669"/>
    <property type="project" value="UniProtKB-KW"/>
</dbReference>
<dbReference type="SUPFAM" id="SSF46785">
    <property type="entry name" value="Winged helix' DNA-binding domain"/>
    <property type="match status" value="1"/>
</dbReference>
<dbReference type="GO" id="GO:0045892">
    <property type="term" value="P:negative regulation of DNA-templated transcription"/>
    <property type="evidence" value="ECO:0007669"/>
    <property type="project" value="TreeGrafter"/>
</dbReference>